<keyword evidence="2" id="KW-0378">Hydrolase</keyword>
<dbReference type="InterPro" id="IPR004843">
    <property type="entry name" value="Calcineurin-like_PHP"/>
</dbReference>
<dbReference type="InterPro" id="IPR051158">
    <property type="entry name" value="Metallophosphoesterase_sf"/>
</dbReference>
<dbReference type="SUPFAM" id="SSF56300">
    <property type="entry name" value="Metallo-dependent phosphatases"/>
    <property type="match status" value="1"/>
</dbReference>
<dbReference type="CDD" id="cd07385">
    <property type="entry name" value="MPP_YkuE_C"/>
    <property type="match status" value="1"/>
</dbReference>
<evidence type="ECO:0000256" key="1">
    <source>
        <dbReference type="ARBA" id="ARBA00022723"/>
    </source>
</evidence>
<dbReference type="PANTHER" id="PTHR31302">
    <property type="entry name" value="TRANSMEMBRANE PROTEIN WITH METALLOPHOSPHOESTERASE DOMAIN-RELATED"/>
    <property type="match status" value="1"/>
</dbReference>
<evidence type="ECO:0000259" key="3">
    <source>
        <dbReference type="Pfam" id="PF00149"/>
    </source>
</evidence>
<dbReference type="NCBIfam" id="TIGR01409">
    <property type="entry name" value="TAT_signal_seq"/>
    <property type="match status" value="1"/>
</dbReference>
<dbReference type="PROSITE" id="PS51318">
    <property type="entry name" value="TAT"/>
    <property type="match status" value="1"/>
</dbReference>
<evidence type="ECO:0000313" key="4">
    <source>
        <dbReference type="EMBL" id="GLS72680.1"/>
    </source>
</evidence>
<proteinExistence type="predicted"/>
<name>A0AA37TG66_9HYPH</name>
<dbReference type="InterPro" id="IPR029052">
    <property type="entry name" value="Metallo-depent_PP-like"/>
</dbReference>
<dbReference type="RefSeq" id="WP_238200242.1">
    <property type="nucleotide sequence ID" value="NZ_BPQZ01000071.1"/>
</dbReference>
<dbReference type="GO" id="GO:0046872">
    <property type="term" value="F:metal ion binding"/>
    <property type="evidence" value="ECO:0007669"/>
    <property type="project" value="UniProtKB-KW"/>
</dbReference>
<dbReference type="PANTHER" id="PTHR31302:SF31">
    <property type="entry name" value="PHOSPHODIESTERASE YAEI"/>
    <property type="match status" value="1"/>
</dbReference>
<dbReference type="GO" id="GO:0008758">
    <property type="term" value="F:UDP-2,3-diacylglucosamine hydrolase activity"/>
    <property type="evidence" value="ECO:0007669"/>
    <property type="project" value="TreeGrafter"/>
</dbReference>
<dbReference type="Pfam" id="PF00149">
    <property type="entry name" value="Metallophos"/>
    <property type="match status" value="1"/>
</dbReference>
<dbReference type="GO" id="GO:0009245">
    <property type="term" value="P:lipid A biosynthetic process"/>
    <property type="evidence" value="ECO:0007669"/>
    <property type="project" value="TreeGrafter"/>
</dbReference>
<evidence type="ECO:0000313" key="5">
    <source>
        <dbReference type="Proteomes" id="UP001157440"/>
    </source>
</evidence>
<dbReference type="InterPro" id="IPR019546">
    <property type="entry name" value="TAT_signal_bac_arc"/>
</dbReference>
<dbReference type="InterPro" id="IPR006311">
    <property type="entry name" value="TAT_signal"/>
</dbReference>
<sequence length="306" mass="33431">MLILPSRRQFLTGLGAGAGLAAATGVYAFDVEPMHRLVVTSYAPALPNWDPGLRLRVAVLADFHVCEPFMPFDRVAEIVDATNALKPDLVLLLGDYPAGKIAWRKLPLDQFARMMEDLKAPLGTHAILGNHDWWDDKAVQKARRGPPAVKGLLEARGIPVMENQALRLTKDGRPFWIAGLADQQPFEDVWTSVSYADVPRTLAAVTDSAPVILMAHEPDIFMDVPDRVSLTLAGHTHGGQVRIFGRSPAIRKIYGHDYSYGHVVQDGRHMIVSGGFGMSRIPMRFGVPPEIVLLELGQPNPAIAGA</sequence>
<reference evidence="5" key="1">
    <citation type="journal article" date="2019" name="Int. J. Syst. Evol. Microbiol.">
        <title>The Global Catalogue of Microorganisms (GCM) 10K type strain sequencing project: providing services to taxonomists for standard genome sequencing and annotation.</title>
        <authorList>
            <consortium name="The Broad Institute Genomics Platform"/>
            <consortium name="The Broad Institute Genome Sequencing Center for Infectious Disease"/>
            <person name="Wu L."/>
            <person name="Ma J."/>
        </authorList>
    </citation>
    <scope>NUCLEOTIDE SEQUENCE [LARGE SCALE GENOMIC DNA]</scope>
    <source>
        <strain evidence="5">NBRC 103632</strain>
    </source>
</reference>
<feature type="domain" description="Calcineurin-like phosphoesterase" evidence="3">
    <location>
        <begin position="55"/>
        <end position="238"/>
    </location>
</feature>
<dbReference type="AlphaFoldDB" id="A0AA37TG66"/>
<dbReference type="Proteomes" id="UP001157440">
    <property type="component" value="Unassembled WGS sequence"/>
</dbReference>
<dbReference type="EMBL" id="BSPL01000023">
    <property type="protein sequence ID" value="GLS72680.1"/>
    <property type="molecule type" value="Genomic_DNA"/>
</dbReference>
<dbReference type="GO" id="GO:0016020">
    <property type="term" value="C:membrane"/>
    <property type="evidence" value="ECO:0007669"/>
    <property type="project" value="GOC"/>
</dbReference>
<evidence type="ECO:0000256" key="2">
    <source>
        <dbReference type="ARBA" id="ARBA00022801"/>
    </source>
</evidence>
<gene>
    <name evidence="4" type="ORF">GCM10007890_46950</name>
</gene>
<keyword evidence="1" id="KW-0479">Metal-binding</keyword>
<organism evidence="4 5">
    <name type="scientific">Methylobacterium tardum</name>
    <dbReference type="NCBI Taxonomy" id="374432"/>
    <lineage>
        <taxon>Bacteria</taxon>
        <taxon>Pseudomonadati</taxon>
        <taxon>Pseudomonadota</taxon>
        <taxon>Alphaproteobacteria</taxon>
        <taxon>Hyphomicrobiales</taxon>
        <taxon>Methylobacteriaceae</taxon>
        <taxon>Methylobacterium</taxon>
    </lineage>
</organism>
<protein>
    <submittedName>
        <fullName evidence="4">Phosphohydrolase</fullName>
    </submittedName>
</protein>
<dbReference type="Gene3D" id="3.60.21.10">
    <property type="match status" value="1"/>
</dbReference>
<keyword evidence="5" id="KW-1185">Reference proteome</keyword>
<accession>A0AA37TG66</accession>
<comment type="caution">
    <text evidence="4">The sequence shown here is derived from an EMBL/GenBank/DDBJ whole genome shotgun (WGS) entry which is preliminary data.</text>
</comment>